<feature type="signal peptide" evidence="1">
    <location>
        <begin position="1"/>
        <end position="21"/>
    </location>
</feature>
<dbReference type="OrthoDB" id="1432500at2"/>
<dbReference type="PROSITE" id="PS51257">
    <property type="entry name" value="PROKAR_LIPOPROTEIN"/>
    <property type="match status" value="1"/>
</dbReference>
<dbReference type="EMBL" id="VOSC01000007">
    <property type="protein sequence ID" value="TXE13826.1"/>
    <property type="molecule type" value="Genomic_DNA"/>
</dbReference>
<sequence>MKTRILAFLMIFTLLSCQSSAQDSAISDVKSTIESYIDAGDTNDVVKLKPHLHSDFRVVLYDNKKSKTSILDKSTYVSFIDTKKFGGYERTANYEDFQFIEKNMATVKVTLTSPGKPTLKNFYSLVKIKNDWLVIQDYVILIP</sequence>
<evidence type="ECO:0000313" key="3">
    <source>
        <dbReference type="Proteomes" id="UP000321790"/>
    </source>
</evidence>
<name>A0A5C7AYE1_9FLAO</name>
<dbReference type="SUPFAM" id="SSF54427">
    <property type="entry name" value="NTF2-like"/>
    <property type="match status" value="1"/>
</dbReference>
<keyword evidence="3" id="KW-1185">Reference proteome</keyword>
<dbReference type="Pfam" id="PF12893">
    <property type="entry name" value="Lumazine_bd_2"/>
    <property type="match status" value="1"/>
</dbReference>
<accession>A0A5C7AYE1</accession>
<gene>
    <name evidence="2" type="ORF">FUA26_01730</name>
</gene>
<dbReference type="RefSeq" id="WP_147130830.1">
    <property type="nucleotide sequence ID" value="NZ_VOSC01000007.1"/>
</dbReference>
<proteinExistence type="predicted"/>
<dbReference type="AlphaFoldDB" id="A0A5C7AYE1"/>
<organism evidence="2 3">
    <name type="scientific">Seonamhaeicola algicola</name>
    <dbReference type="NCBI Taxonomy" id="1719036"/>
    <lineage>
        <taxon>Bacteria</taxon>
        <taxon>Pseudomonadati</taxon>
        <taxon>Bacteroidota</taxon>
        <taxon>Flavobacteriia</taxon>
        <taxon>Flavobacteriales</taxon>
        <taxon>Flavobacteriaceae</taxon>
    </lineage>
</organism>
<dbReference type="InterPro" id="IPR039437">
    <property type="entry name" value="FrzH/put_lumazine-bd"/>
</dbReference>
<reference evidence="3" key="1">
    <citation type="submission" date="2019-08" db="EMBL/GenBank/DDBJ databases">
        <title>Seonamhaeicola sediminis sp. nov., isolated from marine sediment.</title>
        <authorList>
            <person name="Cao W.R."/>
        </authorList>
    </citation>
    <scope>NUCLEOTIDE SEQUENCE [LARGE SCALE GENOMIC DNA]</scope>
    <source>
        <strain evidence="3">Gy8</strain>
    </source>
</reference>
<evidence type="ECO:0000313" key="2">
    <source>
        <dbReference type="EMBL" id="TXE13826.1"/>
    </source>
</evidence>
<evidence type="ECO:0000256" key="1">
    <source>
        <dbReference type="SAM" id="SignalP"/>
    </source>
</evidence>
<comment type="caution">
    <text evidence="2">The sequence shown here is derived from an EMBL/GenBank/DDBJ whole genome shotgun (WGS) entry which is preliminary data.</text>
</comment>
<feature type="chain" id="PRO_5022865541" evidence="1">
    <location>
        <begin position="22"/>
        <end position="143"/>
    </location>
</feature>
<keyword evidence="1" id="KW-0732">Signal</keyword>
<dbReference type="InterPro" id="IPR032710">
    <property type="entry name" value="NTF2-like_dom_sf"/>
</dbReference>
<dbReference type="Gene3D" id="3.10.450.50">
    <property type="match status" value="1"/>
</dbReference>
<dbReference type="Proteomes" id="UP000321790">
    <property type="component" value="Unassembled WGS sequence"/>
</dbReference>
<protein>
    <submittedName>
        <fullName evidence="2">Nuclear transport factor 2 family protein</fullName>
    </submittedName>
</protein>